<sequence length="198" mass="22844">MPGTKATTGKSWEDKFDAVALNSIYTETFKKEQHNYKLKEEYTTHPGRIDVVTDKPNKRGKHFLDKDQALIESIISRLTPEQVEKFEQTVGEPVNTLLSKSQKPTTPEKEEMLRTAREQDRLFLETRENLSKKPTERFSKPQTSAQTVGWFHQQDTSLRTTHSHKPKKSCEETLFANHLVQFKANIRETSKGSAPQKK</sequence>
<feature type="compositionally biased region" description="Polar residues" evidence="7">
    <location>
        <begin position="140"/>
        <end position="160"/>
    </location>
</feature>
<organism evidence="8 9">
    <name type="scientific">Naegleria fowleri</name>
    <name type="common">Brain eating amoeba</name>
    <dbReference type="NCBI Taxonomy" id="5763"/>
    <lineage>
        <taxon>Eukaryota</taxon>
        <taxon>Discoba</taxon>
        <taxon>Heterolobosea</taxon>
        <taxon>Tetramitia</taxon>
        <taxon>Eutetramitia</taxon>
        <taxon>Vahlkampfiidae</taxon>
        <taxon>Naegleria</taxon>
    </lineage>
</organism>
<reference evidence="8 9" key="1">
    <citation type="journal article" date="2019" name="Sci. Rep.">
        <title>Nanopore sequencing improves the draft genome of the human pathogenic amoeba Naegleria fowleri.</title>
        <authorList>
            <person name="Liechti N."/>
            <person name="Schurch N."/>
            <person name="Bruggmann R."/>
            <person name="Wittwer M."/>
        </authorList>
    </citation>
    <scope>NUCLEOTIDE SEQUENCE [LARGE SCALE GENOMIC DNA]</scope>
    <source>
        <strain evidence="8 9">ATCC 30894</strain>
    </source>
</reference>
<dbReference type="EMBL" id="VFQX01000019">
    <property type="protein sequence ID" value="KAF0980202.1"/>
    <property type="molecule type" value="Genomic_DNA"/>
</dbReference>
<comment type="similarity">
    <text evidence="6">Belongs to the CFAP144 family.</text>
</comment>
<keyword evidence="3" id="KW-0963">Cytoplasm</keyword>
<dbReference type="PANTHER" id="PTHR33865:SF3">
    <property type="entry name" value="PROTEIN FAM183B"/>
    <property type="match status" value="1"/>
</dbReference>
<dbReference type="RefSeq" id="XP_044564915.1">
    <property type="nucleotide sequence ID" value="XM_044704044.1"/>
</dbReference>
<name>A0A6A5C089_NAEFO</name>
<dbReference type="OrthoDB" id="446290at2759"/>
<keyword evidence="9" id="KW-1185">Reference proteome</keyword>
<keyword evidence="4" id="KW-0206">Cytoskeleton</keyword>
<accession>A0A6A5C089</accession>
<evidence type="ECO:0000256" key="4">
    <source>
        <dbReference type="ARBA" id="ARBA00023212"/>
    </source>
</evidence>
<evidence type="ECO:0000256" key="1">
    <source>
        <dbReference type="ARBA" id="ARBA00004138"/>
    </source>
</evidence>
<gene>
    <name evidence="8" type="ORF">FDP41_013416</name>
</gene>
<dbReference type="Proteomes" id="UP000444721">
    <property type="component" value="Unassembled WGS sequence"/>
</dbReference>
<dbReference type="VEuPathDB" id="AmoebaDB:NF0071190"/>
<evidence type="ECO:0000256" key="6">
    <source>
        <dbReference type="ARBA" id="ARBA00034777"/>
    </source>
</evidence>
<evidence type="ECO:0000256" key="7">
    <source>
        <dbReference type="SAM" id="MobiDB-lite"/>
    </source>
</evidence>
<evidence type="ECO:0000256" key="3">
    <source>
        <dbReference type="ARBA" id="ARBA00022490"/>
    </source>
</evidence>
<dbReference type="VEuPathDB" id="AmoebaDB:NfTy_029060"/>
<dbReference type="GO" id="GO:0097546">
    <property type="term" value="C:ciliary base"/>
    <property type="evidence" value="ECO:0007669"/>
    <property type="project" value="TreeGrafter"/>
</dbReference>
<comment type="caution">
    <text evidence="8">The sequence shown here is derived from an EMBL/GenBank/DDBJ whole genome shotgun (WGS) entry which is preliminary data.</text>
</comment>
<dbReference type="Pfam" id="PF14886">
    <property type="entry name" value="FAM183"/>
    <property type="match status" value="2"/>
</dbReference>
<dbReference type="PANTHER" id="PTHR33865">
    <property type="entry name" value="PROTEIN FAM183B"/>
    <property type="match status" value="1"/>
</dbReference>
<dbReference type="VEuPathDB" id="AmoebaDB:FDP41_013416"/>
<dbReference type="AlphaFoldDB" id="A0A6A5C089"/>
<evidence type="ECO:0000256" key="2">
    <source>
        <dbReference type="ARBA" id="ARBA00004245"/>
    </source>
</evidence>
<dbReference type="GO" id="GO:0005856">
    <property type="term" value="C:cytoskeleton"/>
    <property type="evidence" value="ECO:0007669"/>
    <property type="project" value="UniProtKB-SubCell"/>
</dbReference>
<evidence type="ECO:0000313" key="9">
    <source>
        <dbReference type="Proteomes" id="UP000444721"/>
    </source>
</evidence>
<dbReference type="InterPro" id="IPR029214">
    <property type="entry name" value="CFAP144"/>
</dbReference>
<proteinExistence type="inferred from homology"/>
<feature type="compositionally biased region" description="Basic and acidic residues" evidence="7">
    <location>
        <begin position="128"/>
        <end position="139"/>
    </location>
</feature>
<dbReference type="GeneID" id="68120631"/>
<comment type="subcellular location">
    <subcellularLocation>
        <location evidence="1">Cell projection</location>
        <location evidence="1">Cilium</location>
    </subcellularLocation>
    <subcellularLocation>
        <location evidence="2">Cytoplasm</location>
        <location evidence="2">Cytoskeleton</location>
    </subcellularLocation>
</comment>
<dbReference type="OMA" id="QFKANIR"/>
<evidence type="ECO:0000313" key="8">
    <source>
        <dbReference type="EMBL" id="KAF0980202.1"/>
    </source>
</evidence>
<keyword evidence="5" id="KW-0966">Cell projection</keyword>
<evidence type="ECO:0000256" key="5">
    <source>
        <dbReference type="ARBA" id="ARBA00023273"/>
    </source>
</evidence>
<feature type="region of interest" description="Disordered" evidence="7">
    <location>
        <begin position="128"/>
        <end position="166"/>
    </location>
</feature>
<protein>
    <submittedName>
        <fullName evidence="8">Uncharacterized protein</fullName>
    </submittedName>
</protein>